<reference evidence="4 5" key="1">
    <citation type="journal article" date="2021" name="BMC Biol.">
        <title>Horizontally acquired antibacterial genes associated with adaptive radiation of ladybird beetles.</title>
        <authorList>
            <person name="Li H.S."/>
            <person name="Tang X.F."/>
            <person name="Huang Y.H."/>
            <person name="Xu Z.Y."/>
            <person name="Chen M.L."/>
            <person name="Du X.Y."/>
            <person name="Qiu B.Y."/>
            <person name="Chen P.T."/>
            <person name="Zhang W."/>
            <person name="Slipinski A."/>
            <person name="Escalona H.E."/>
            <person name="Waterhouse R.M."/>
            <person name="Zwick A."/>
            <person name="Pang H."/>
        </authorList>
    </citation>
    <scope>NUCLEOTIDE SEQUENCE [LARGE SCALE GENOMIC DNA]</scope>
    <source>
        <strain evidence="4">SYSU2018</strain>
    </source>
</reference>
<dbReference type="Pfam" id="PF00378">
    <property type="entry name" value="ECH_1"/>
    <property type="match status" value="1"/>
</dbReference>
<protein>
    <submittedName>
        <fullName evidence="4">Uncharacterized protein</fullName>
    </submittedName>
</protein>
<evidence type="ECO:0000256" key="1">
    <source>
        <dbReference type="ARBA" id="ARBA00004275"/>
    </source>
</evidence>
<sequence>MEVSLEKGIRKFVFNRPQKRNAITLETYETLTQILNKDANNDNVIVTIITARENFFSSGNDFKCSLMNPEVDHTDIVKNMLDTLIKYPKILVAVVNGPAIGIAATLITLCDIIYCSDRATFEIPFIRLGLSMEGCSSYIYSHVLGKSKAAEMLFFNHILTAKEAYRLGFVADIIPHEKLVEFIESLYRFGSLPLKSVVRNKELFTRWSRHALLKCNEEETEVLKESLESEEFLHTVTSMLQKKSKL</sequence>
<evidence type="ECO:0000313" key="5">
    <source>
        <dbReference type="Proteomes" id="UP001516400"/>
    </source>
</evidence>
<dbReference type="Proteomes" id="UP001516400">
    <property type="component" value="Unassembled WGS sequence"/>
</dbReference>
<dbReference type="EMBL" id="JABFTP020000165">
    <property type="protein sequence ID" value="KAL3284193.1"/>
    <property type="molecule type" value="Genomic_DNA"/>
</dbReference>
<dbReference type="GO" id="GO:0004165">
    <property type="term" value="F:delta(3)-delta(2)-enoyl-CoA isomerase activity"/>
    <property type="evidence" value="ECO:0007669"/>
    <property type="project" value="UniProtKB-ARBA"/>
</dbReference>
<gene>
    <name evidence="4" type="ORF">HHI36_018357</name>
</gene>
<evidence type="ECO:0000256" key="2">
    <source>
        <dbReference type="ARBA" id="ARBA00023140"/>
    </source>
</evidence>
<dbReference type="Gene3D" id="3.90.226.10">
    <property type="entry name" value="2-enoyl-CoA Hydratase, Chain A, domain 1"/>
    <property type="match status" value="1"/>
</dbReference>
<dbReference type="InterPro" id="IPR014748">
    <property type="entry name" value="Enoyl-CoA_hydra_C"/>
</dbReference>
<keyword evidence="3" id="KW-0413">Isomerase</keyword>
<dbReference type="SUPFAM" id="SSF52096">
    <property type="entry name" value="ClpP/crotonase"/>
    <property type="match status" value="1"/>
</dbReference>
<evidence type="ECO:0000313" key="4">
    <source>
        <dbReference type="EMBL" id="KAL3284193.1"/>
    </source>
</evidence>
<dbReference type="CDD" id="cd06558">
    <property type="entry name" value="crotonase-like"/>
    <property type="match status" value="1"/>
</dbReference>
<dbReference type="InterPro" id="IPR029045">
    <property type="entry name" value="ClpP/crotonase-like_dom_sf"/>
</dbReference>
<organism evidence="4 5">
    <name type="scientific">Cryptolaemus montrouzieri</name>
    <dbReference type="NCBI Taxonomy" id="559131"/>
    <lineage>
        <taxon>Eukaryota</taxon>
        <taxon>Metazoa</taxon>
        <taxon>Ecdysozoa</taxon>
        <taxon>Arthropoda</taxon>
        <taxon>Hexapoda</taxon>
        <taxon>Insecta</taxon>
        <taxon>Pterygota</taxon>
        <taxon>Neoptera</taxon>
        <taxon>Endopterygota</taxon>
        <taxon>Coleoptera</taxon>
        <taxon>Polyphaga</taxon>
        <taxon>Cucujiformia</taxon>
        <taxon>Coccinelloidea</taxon>
        <taxon>Coccinellidae</taxon>
        <taxon>Scymninae</taxon>
        <taxon>Scymnini</taxon>
        <taxon>Cryptolaemus</taxon>
    </lineage>
</organism>
<dbReference type="PANTHER" id="PTHR43684">
    <property type="match status" value="1"/>
</dbReference>
<name>A0ABD2NZX1_9CUCU</name>
<keyword evidence="2" id="KW-0576">Peroxisome</keyword>
<comment type="subcellular location">
    <subcellularLocation>
        <location evidence="1">Peroxisome</location>
    </subcellularLocation>
</comment>
<keyword evidence="5" id="KW-1185">Reference proteome</keyword>
<dbReference type="InterPro" id="IPR051053">
    <property type="entry name" value="ECH/Chromodomain_protein"/>
</dbReference>
<evidence type="ECO:0000256" key="3">
    <source>
        <dbReference type="ARBA" id="ARBA00023235"/>
    </source>
</evidence>
<comment type="caution">
    <text evidence="4">The sequence shown here is derived from an EMBL/GenBank/DDBJ whole genome shotgun (WGS) entry which is preliminary data.</text>
</comment>
<dbReference type="InterPro" id="IPR001753">
    <property type="entry name" value="Enoyl-CoA_hydra/iso"/>
</dbReference>
<dbReference type="AlphaFoldDB" id="A0ABD2NZX1"/>
<proteinExistence type="predicted"/>
<dbReference type="GO" id="GO:0005777">
    <property type="term" value="C:peroxisome"/>
    <property type="evidence" value="ECO:0007669"/>
    <property type="project" value="UniProtKB-SubCell"/>
</dbReference>
<dbReference type="Gene3D" id="1.10.12.10">
    <property type="entry name" value="Lyase 2-enoyl-coa Hydratase, Chain A, domain 2"/>
    <property type="match status" value="1"/>
</dbReference>
<accession>A0ABD2NZX1</accession>
<dbReference type="PANTHER" id="PTHR43684:SF1">
    <property type="entry name" value="ENOYL-COA DELTA ISOMERASE 2"/>
    <property type="match status" value="1"/>
</dbReference>